<comment type="caution">
    <text evidence="2">The sequence shown here is derived from an EMBL/GenBank/DDBJ whole genome shotgun (WGS) entry which is preliminary data.</text>
</comment>
<organism evidence="2 3">
    <name type="scientific">Crocosphaera watsonii WH 0402</name>
    <dbReference type="NCBI Taxonomy" id="1284629"/>
    <lineage>
        <taxon>Bacteria</taxon>
        <taxon>Bacillati</taxon>
        <taxon>Cyanobacteriota</taxon>
        <taxon>Cyanophyceae</taxon>
        <taxon>Oscillatoriophycideae</taxon>
        <taxon>Chroococcales</taxon>
        <taxon>Aphanothecaceae</taxon>
        <taxon>Crocosphaera</taxon>
    </lineage>
</organism>
<reference evidence="2 3" key="2">
    <citation type="submission" date="2013-09" db="EMBL/GenBank/DDBJ databases">
        <title>Whole genome comparison of six Crocosphaera watsonii strains with differing phenotypes.</title>
        <authorList>
            <person name="Bench S.R."/>
            <person name="Heller P."/>
            <person name="Frank I."/>
            <person name="Arciniega M."/>
            <person name="Shilova I.N."/>
            <person name="Zehr J.P."/>
        </authorList>
    </citation>
    <scope>NUCLEOTIDE SEQUENCE [LARGE SCALE GENOMIC DNA]</scope>
    <source>
        <strain evidence="2 3">WH 0402</strain>
    </source>
</reference>
<feature type="region of interest" description="Disordered" evidence="1">
    <location>
        <begin position="239"/>
        <end position="269"/>
    </location>
</feature>
<gene>
    <name evidence="2" type="ORF">CWATWH0402_3731</name>
</gene>
<name>T2JZY7_CROWT</name>
<dbReference type="AlphaFoldDB" id="T2JZY7"/>
<proteinExistence type="predicted"/>
<feature type="compositionally biased region" description="Polar residues" evidence="1">
    <location>
        <begin position="240"/>
        <end position="258"/>
    </location>
</feature>
<protein>
    <submittedName>
        <fullName evidence="2">Uncharacterized protein</fullName>
    </submittedName>
</protein>
<dbReference type="Proteomes" id="UP000018130">
    <property type="component" value="Unassembled WGS sequence"/>
</dbReference>
<evidence type="ECO:0000313" key="3">
    <source>
        <dbReference type="Proteomes" id="UP000018130"/>
    </source>
</evidence>
<evidence type="ECO:0000313" key="2">
    <source>
        <dbReference type="EMBL" id="CCQ70719.1"/>
    </source>
</evidence>
<dbReference type="EMBL" id="CAQN01001278">
    <property type="protein sequence ID" value="CCQ70719.1"/>
    <property type="molecule type" value="Genomic_DNA"/>
</dbReference>
<sequence>MSGWIKPLMINLKGQILGGNRRREAVNLLISQGHLPEDQEVEVSIKKLSEDEEVQFLILDNASRHKTNLQMLREAQYLKMFHQSVTCKNRKTLTSSERSFLDYWEERKQTVKSQKKKKSVKVRDVLGSFMDVSGDQARKGLKVLWLIDLLTDLGRNQEIMEIVEALNKENITVAYKKYQEWEEENPFQYRYIGVDFGGISPDDKVEFNYSMVDNDPAFCFVSKGGKSIRVPRKDLVPVRSVNSKSPVKKNGQLSGSSTKPKKSRDPKFAVNDRVIHQDKKGVVEEVDLSGSAPRYRVVFEDQSLAPSLGENLLKKLPLFAVGDRVIYNKDESKGVVDDINPWRGFYSYGVVFDEGSYGPKINESELTKDTSWNSADFGEIDRQQEEGGQGVIFPDETQEPPDPDDFDDITGYDAAFREWQQSKKKKPESGNVRNQPLAMKDFVVGQFYSDGKSVARLLSKSKVDLTLQWLGMGDSPSPMGSDFFPKEGIDVHVESETGKQLKRYKFDLFDPPRFVERKLQQNDVVVPKWNKDTGKGQGRVLGYSDGLVIYQEDSGEEHKLAEDKLLLVRRVIASDSYSLGDRVTRLIPGLLWQPQVEGRILALYSNCCDVEYAGFDFPARLMYAWIADIESTKKKQGKMFKSGDHVLYDGKRATFNKYLDDDRCYIDLDESIAGRQRASNKSIAVPLTDVELIGLSILESCQNIEEVRSHLNSNWFASLKDSEVKAIIEGLWVKLSEEKS</sequence>
<accession>T2JZY7</accession>
<reference evidence="2 3" key="1">
    <citation type="submission" date="2013-01" db="EMBL/GenBank/DDBJ databases">
        <authorList>
            <person name="Bench S."/>
        </authorList>
    </citation>
    <scope>NUCLEOTIDE SEQUENCE [LARGE SCALE GENOMIC DNA]</scope>
    <source>
        <strain evidence="2 3">WH 0402</strain>
    </source>
</reference>
<evidence type="ECO:0000256" key="1">
    <source>
        <dbReference type="SAM" id="MobiDB-lite"/>
    </source>
</evidence>